<dbReference type="Proteomes" id="UP001316803">
    <property type="component" value="Unassembled WGS sequence"/>
</dbReference>
<feature type="domain" description="RING-CH-type" evidence="6">
    <location>
        <begin position="20"/>
        <end position="110"/>
    </location>
</feature>
<evidence type="ECO:0000256" key="3">
    <source>
        <dbReference type="ARBA" id="ARBA00022833"/>
    </source>
</evidence>
<keyword evidence="1" id="KW-0479">Metal-binding</keyword>
<keyword evidence="2" id="KW-0863">Zinc-finger</keyword>
<comment type="caution">
    <text evidence="7">The sequence shown here is derived from an EMBL/GenBank/DDBJ whole genome shotgun (WGS) entry which is preliminary data.</text>
</comment>
<evidence type="ECO:0000256" key="5">
    <source>
        <dbReference type="SAM" id="Phobius"/>
    </source>
</evidence>
<dbReference type="PROSITE" id="PS51292">
    <property type="entry name" value="ZF_RING_CH"/>
    <property type="match status" value="1"/>
</dbReference>
<gene>
    <name evidence="7" type="ORF">OHC33_000044</name>
</gene>
<evidence type="ECO:0000256" key="1">
    <source>
        <dbReference type="ARBA" id="ARBA00022723"/>
    </source>
</evidence>
<dbReference type="PANTHER" id="PTHR46347:SF1">
    <property type="entry name" value="RING_FYVE_PHD ZINC FINGER SUPERFAMILY PROTEIN"/>
    <property type="match status" value="1"/>
</dbReference>
<dbReference type="SMART" id="SM00744">
    <property type="entry name" value="RINGv"/>
    <property type="match status" value="1"/>
</dbReference>
<keyword evidence="8" id="KW-1185">Reference proteome</keyword>
<organism evidence="7 8">
    <name type="scientific">Knufia fluminis</name>
    <dbReference type="NCBI Taxonomy" id="191047"/>
    <lineage>
        <taxon>Eukaryota</taxon>
        <taxon>Fungi</taxon>
        <taxon>Dikarya</taxon>
        <taxon>Ascomycota</taxon>
        <taxon>Pezizomycotina</taxon>
        <taxon>Eurotiomycetes</taxon>
        <taxon>Chaetothyriomycetidae</taxon>
        <taxon>Chaetothyriales</taxon>
        <taxon>Trichomeriaceae</taxon>
        <taxon>Knufia</taxon>
    </lineage>
</organism>
<feature type="compositionally biased region" description="Polar residues" evidence="4">
    <location>
        <begin position="294"/>
        <end position="305"/>
    </location>
</feature>
<dbReference type="GO" id="GO:0008270">
    <property type="term" value="F:zinc ion binding"/>
    <property type="evidence" value="ECO:0007669"/>
    <property type="project" value="UniProtKB-KW"/>
</dbReference>
<evidence type="ECO:0000256" key="2">
    <source>
        <dbReference type="ARBA" id="ARBA00022771"/>
    </source>
</evidence>
<keyword evidence="5" id="KW-0472">Membrane</keyword>
<dbReference type="AlphaFoldDB" id="A0AAN8ELU8"/>
<feature type="transmembrane region" description="Helical" evidence="5">
    <location>
        <begin position="121"/>
        <end position="143"/>
    </location>
</feature>
<evidence type="ECO:0000313" key="8">
    <source>
        <dbReference type="Proteomes" id="UP001316803"/>
    </source>
</evidence>
<evidence type="ECO:0000256" key="4">
    <source>
        <dbReference type="SAM" id="MobiDB-lite"/>
    </source>
</evidence>
<feature type="transmembrane region" description="Helical" evidence="5">
    <location>
        <begin position="188"/>
        <end position="207"/>
    </location>
</feature>
<protein>
    <recommendedName>
        <fullName evidence="6">RING-CH-type domain-containing protein</fullName>
    </recommendedName>
</protein>
<dbReference type="InterPro" id="IPR011016">
    <property type="entry name" value="Znf_RING-CH"/>
</dbReference>
<dbReference type="PANTHER" id="PTHR46347">
    <property type="entry name" value="RING/FYVE/PHD ZINC FINGER SUPERFAMILY PROTEIN"/>
    <property type="match status" value="1"/>
</dbReference>
<dbReference type="Pfam" id="PF12906">
    <property type="entry name" value="RINGv"/>
    <property type="match status" value="1"/>
</dbReference>
<accession>A0AAN8ELU8</accession>
<feature type="region of interest" description="Disordered" evidence="4">
    <location>
        <begin position="266"/>
        <end position="394"/>
    </location>
</feature>
<keyword evidence="5" id="KW-0812">Transmembrane</keyword>
<sequence length="394" mass="44314">MQAAEHPNPEANTQPSDSTTWTYPTRFCRICREDVPATVTMYPPGLPMQFQTPIVEYRNDDEYGRLIKPCHCRGSLRYIHELCLLRSRTENRRAGSMWKCHECGHQFNFQRLAIQRYLSNWYTVSILTVIFMVTVVFALGFVADPIINIYMDPYESLIGDESIWDELELRSVMDSPVSQWSQHFAKGFISMGLVGFLKTLFLNPFQWVNLRLGGSLSSTRATGRDRAINISWIAIVIGVCSAFAFFYKFVQAIVQRSLQRIGNNIVDTQLPGDDDDLKPPSGWKYKSKEDAESRTGQPQPGAATSDTERKSPPEETTQDIPQSSQESAATAVPHVETTNIDATQPKEASRALPERDTSTPLMSGSWVDVDTLSGGDDDNTLPGVHRQGWSFSNL</sequence>
<feature type="compositionally biased region" description="Polar residues" evidence="4">
    <location>
        <begin position="314"/>
        <end position="328"/>
    </location>
</feature>
<name>A0AAN8ELU8_9EURO</name>
<reference evidence="7 8" key="1">
    <citation type="submission" date="2022-12" db="EMBL/GenBank/DDBJ databases">
        <title>Genomic features and morphological characterization of a novel Knufia sp. strain isolated from spacecraft assembly facility.</title>
        <authorList>
            <person name="Teixeira M."/>
            <person name="Chander A.M."/>
            <person name="Stajich J.E."/>
            <person name="Venkateswaran K."/>
        </authorList>
    </citation>
    <scope>NUCLEOTIDE SEQUENCE [LARGE SCALE GENOMIC DNA]</scope>
    <source>
        <strain evidence="7 8">FJI-L2-BK-P2</strain>
    </source>
</reference>
<keyword evidence="5" id="KW-1133">Transmembrane helix</keyword>
<dbReference type="InterPro" id="IPR013083">
    <property type="entry name" value="Znf_RING/FYVE/PHD"/>
</dbReference>
<feature type="compositionally biased region" description="Basic and acidic residues" evidence="4">
    <location>
        <begin position="347"/>
        <end position="357"/>
    </location>
</feature>
<evidence type="ECO:0000259" key="6">
    <source>
        <dbReference type="PROSITE" id="PS51292"/>
    </source>
</evidence>
<dbReference type="Gene3D" id="3.30.40.10">
    <property type="entry name" value="Zinc/RING finger domain, C3HC4 (zinc finger)"/>
    <property type="match status" value="1"/>
</dbReference>
<dbReference type="CDD" id="cd16495">
    <property type="entry name" value="RING_CH-C4HC3_MARCH"/>
    <property type="match status" value="1"/>
</dbReference>
<evidence type="ECO:0000313" key="7">
    <source>
        <dbReference type="EMBL" id="KAK5958203.1"/>
    </source>
</evidence>
<proteinExistence type="predicted"/>
<feature type="transmembrane region" description="Helical" evidence="5">
    <location>
        <begin position="227"/>
        <end position="250"/>
    </location>
</feature>
<dbReference type="SUPFAM" id="SSF57850">
    <property type="entry name" value="RING/U-box"/>
    <property type="match status" value="1"/>
</dbReference>
<keyword evidence="3" id="KW-0862">Zinc</keyword>
<dbReference type="EMBL" id="JAKLMC020000001">
    <property type="protein sequence ID" value="KAK5958203.1"/>
    <property type="molecule type" value="Genomic_DNA"/>
</dbReference>